<dbReference type="OrthoDB" id="3104014at2759"/>
<name>A0A8H6Z8P8_9AGAR</name>
<gene>
    <name evidence="2" type="ORF">MSAN_00344400</name>
</gene>
<dbReference type="AlphaFoldDB" id="A0A8H6Z8P8"/>
<reference evidence="2" key="1">
    <citation type="submission" date="2020-05" db="EMBL/GenBank/DDBJ databases">
        <title>Mycena genomes resolve the evolution of fungal bioluminescence.</title>
        <authorList>
            <person name="Tsai I.J."/>
        </authorList>
    </citation>
    <scope>NUCLEOTIDE SEQUENCE</scope>
    <source>
        <strain evidence="2">160909Yilan</strain>
    </source>
</reference>
<sequence length="380" mass="42099">MFYRRLFSLAASVLSFLSSVETPSPGVVLISSKSISSYPASIWVDDLDTLANRSPANVAREFRLVEELAVFIEPPGPSTTSAPHDNRPAPTRTSKFDIIGFSIDLDDVERLHFAYTVTTFLARQFGRKTRFAWWRLLVDVLKGALVLGGMVVRLGLGLGESTECIETGDGVESQGPSCRLVHPQLVLNLVRATDLSLLITCFELPSASPFAVSDFIDLDKVIFTYFATAQITRRLCARTGFPWWKALRDASIMAWGLGGAVVSFGYRLGGTNEESLAALYSIHCAALSLGRRARILARKRYRAVQSRVPRIQSIDFFPLPSEIPLGHLVQALVLNGTVLSLLTKHLPFAHPFLELLSSPPTPKIRRATKRYQRGRKVKIR</sequence>
<accession>A0A8H6Z8P8</accession>
<dbReference type="EMBL" id="JACAZH010000002">
    <property type="protein sequence ID" value="KAF7374598.1"/>
    <property type="molecule type" value="Genomic_DNA"/>
</dbReference>
<evidence type="ECO:0000313" key="3">
    <source>
        <dbReference type="Proteomes" id="UP000623467"/>
    </source>
</evidence>
<feature type="chain" id="PRO_5035003142" evidence="1">
    <location>
        <begin position="23"/>
        <end position="380"/>
    </location>
</feature>
<protein>
    <submittedName>
        <fullName evidence="2">Uncharacterized protein</fullName>
    </submittedName>
</protein>
<keyword evidence="1" id="KW-0732">Signal</keyword>
<dbReference type="Proteomes" id="UP000623467">
    <property type="component" value="Unassembled WGS sequence"/>
</dbReference>
<proteinExistence type="predicted"/>
<organism evidence="2 3">
    <name type="scientific">Mycena sanguinolenta</name>
    <dbReference type="NCBI Taxonomy" id="230812"/>
    <lineage>
        <taxon>Eukaryota</taxon>
        <taxon>Fungi</taxon>
        <taxon>Dikarya</taxon>
        <taxon>Basidiomycota</taxon>
        <taxon>Agaricomycotina</taxon>
        <taxon>Agaricomycetes</taxon>
        <taxon>Agaricomycetidae</taxon>
        <taxon>Agaricales</taxon>
        <taxon>Marasmiineae</taxon>
        <taxon>Mycenaceae</taxon>
        <taxon>Mycena</taxon>
    </lineage>
</organism>
<feature type="signal peptide" evidence="1">
    <location>
        <begin position="1"/>
        <end position="22"/>
    </location>
</feature>
<keyword evidence="3" id="KW-1185">Reference proteome</keyword>
<evidence type="ECO:0000313" key="2">
    <source>
        <dbReference type="EMBL" id="KAF7374598.1"/>
    </source>
</evidence>
<evidence type="ECO:0000256" key="1">
    <source>
        <dbReference type="SAM" id="SignalP"/>
    </source>
</evidence>
<comment type="caution">
    <text evidence="2">The sequence shown here is derived from an EMBL/GenBank/DDBJ whole genome shotgun (WGS) entry which is preliminary data.</text>
</comment>